<keyword evidence="2" id="KW-0472">Membrane</keyword>
<protein>
    <recommendedName>
        <fullName evidence="3">Ubiquinol-cytochrome c chaperone domain-containing protein</fullName>
    </recommendedName>
</protein>
<dbReference type="Pfam" id="PF03981">
    <property type="entry name" value="Ubiq_cyt_C_chap"/>
    <property type="match status" value="1"/>
</dbReference>
<gene>
    <name evidence="4" type="ORF">CASFOL_013495</name>
</gene>
<dbReference type="Proteomes" id="UP001632038">
    <property type="component" value="Unassembled WGS sequence"/>
</dbReference>
<reference evidence="5" key="1">
    <citation type="journal article" date="2024" name="IScience">
        <title>Strigolactones Initiate the Formation of Haustorium-like Structures in Castilleja.</title>
        <authorList>
            <person name="Buerger M."/>
            <person name="Peterson D."/>
            <person name="Chory J."/>
        </authorList>
    </citation>
    <scope>NUCLEOTIDE SEQUENCE [LARGE SCALE GENOMIC DNA]</scope>
</reference>
<keyword evidence="2" id="KW-1133">Transmembrane helix</keyword>
<evidence type="ECO:0000256" key="2">
    <source>
        <dbReference type="SAM" id="Phobius"/>
    </source>
</evidence>
<accession>A0ABD3DK56</accession>
<dbReference type="AlphaFoldDB" id="A0ABD3DK56"/>
<keyword evidence="5" id="KW-1185">Reference proteome</keyword>
<dbReference type="InterPro" id="IPR007129">
    <property type="entry name" value="Ubiqinol_cyt_c_chaperone_CPB3"/>
</dbReference>
<keyword evidence="2" id="KW-0812">Transmembrane</keyword>
<organism evidence="4 5">
    <name type="scientific">Castilleja foliolosa</name>
    <dbReference type="NCBI Taxonomy" id="1961234"/>
    <lineage>
        <taxon>Eukaryota</taxon>
        <taxon>Viridiplantae</taxon>
        <taxon>Streptophyta</taxon>
        <taxon>Embryophyta</taxon>
        <taxon>Tracheophyta</taxon>
        <taxon>Spermatophyta</taxon>
        <taxon>Magnoliopsida</taxon>
        <taxon>eudicotyledons</taxon>
        <taxon>Gunneridae</taxon>
        <taxon>Pentapetalae</taxon>
        <taxon>asterids</taxon>
        <taxon>lamiids</taxon>
        <taxon>Lamiales</taxon>
        <taxon>Orobanchaceae</taxon>
        <taxon>Pedicularideae</taxon>
        <taxon>Castillejinae</taxon>
        <taxon>Castilleja</taxon>
    </lineage>
</organism>
<evidence type="ECO:0000259" key="3">
    <source>
        <dbReference type="Pfam" id="PF03981"/>
    </source>
</evidence>
<comment type="caution">
    <text evidence="4">The sequence shown here is derived from an EMBL/GenBank/DDBJ whole genome shotgun (WGS) entry which is preliminary data.</text>
</comment>
<dbReference type="EMBL" id="JAVIJP010000016">
    <property type="protein sequence ID" value="KAL3642680.1"/>
    <property type="molecule type" value="Genomic_DNA"/>
</dbReference>
<evidence type="ECO:0000313" key="5">
    <source>
        <dbReference type="Proteomes" id="UP001632038"/>
    </source>
</evidence>
<dbReference type="PANTHER" id="PTHR12184:SF1">
    <property type="entry name" value="UBIQUINOL-CYTOCHROME-C REDUCTASE COMPLEX ASSEMBLY FACTOR 1"/>
    <property type="match status" value="1"/>
</dbReference>
<evidence type="ECO:0000313" key="4">
    <source>
        <dbReference type="EMBL" id="KAL3642680.1"/>
    </source>
</evidence>
<feature type="domain" description="Ubiquinol-cytochrome c chaperone" evidence="3">
    <location>
        <begin position="153"/>
        <end position="250"/>
    </location>
</feature>
<sequence length="370" mass="42213">MAVDLVEACGTGVFIHLFVHSAKMMPRWSRVLSQLTMVRNLQNNELASRDLYTLSFRNYANVSAATAVDPSAKPDTIKPEVNLNKMFWSKPSSLALVSDSPYRVDDPHYEGIKRAILKMMLFYNKQSQSIRWANVIYSRVTYQVDRPAIYDALETTFKSTFSLLVLHMWLCLRRLKEEGKEGVQLGQYVYELFNHDLELRVSKAGVNLLLIKWMKELEKVFYGNIVAYDTAIGKQDELRNVIRRNVFLDEWAAGKEKPVFARRGKSEIWRVGNMLPGWEPGERFPACALVDGVHMVTAAEVQFYQEKIPQKVLMINEKGTTVEGHLIAIRLEAITGMMNIAGAIGIWITMIEVILSHPIILAKITDLQIM</sequence>
<feature type="transmembrane region" description="Helical" evidence="2">
    <location>
        <begin position="340"/>
        <end position="362"/>
    </location>
</feature>
<proteinExistence type="inferred from homology"/>
<comment type="similarity">
    <text evidence="1">Belongs to the CBP3 family.</text>
</comment>
<evidence type="ECO:0000256" key="1">
    <source>
        <dbReference type="ARBA" id="ARBA00006407"/>
    </source>
</evidence>
<dbReference type="InterPro" id="IPR021150">
    <property type="entry name" value="Ubiq_cyt_c_chap"/>
</dbReference>
<name>A0ABD3DK56_9LAMI</name>
<dbReference type="PANTHER" id="PTHR12184">
    <property type="entry name" value="UBIQUINOL-CYTOCHROME C REDUCTASE COMPLEX ASSEMBLY FACTOR 1 FAMILY MEMBER"/>
    <property type="match status" value="1"/>
</dbReference>